<dbReference type="OrthoDB" id="162319at2"/>
<dbReference type="Gene3D" id="3.30.70.1060">
    <property type="entry name" value="Dimeric alpha+beta barrel"/>
    <property type="match status" value="1"/>
</dbReference>
<dbReference type="InterPro" id="IPR005545">
    <property type="entry name" value="YCII"/>
</dbReference>
<sequence>MKLFAVFLTMKDQELSQTHRPAHLEFLQKQHKEGNVAAYGRLEDGAGGLVIYRTETYKQAEELVKKDPYVVEGARGYDIHEWNMISDNWS</sequence>
<name>A0A1G8J5V3_9BACI</name>
<comment type="similarity">
    <text evidence="1">Belongs to the YciI family.</text>
</comment>
<dbReference type="AlphaFoldDB" id="A0A1G8J5V3"/>
<feature type="domain" description="YCII-related" evidence="2">
    <location>
        <begin position="5"/>
        <end position="83"/>
    </location>
</feature>
<evidence type="ECO:0000259" key="2">
    <source>
        <dbReference type="Pfam" id="PF03795"/>
    </source>
</evidence>
<dbReference type="RefSeq" id="WP_091584946.1">
    <property type="nucleotide sequence ID" value="NZ_FNDU01000006.1"/>
</dbReference>
<evidence type="ECO:0000313" key="4">
    <source>
        <dbReference type="Proteomes" id="UP000199017"/>
    </source>
</evidence>
<dbReference type="STRING" id="930129.SAMN05216352_10658"/>
<keyword evidence="4" id="KW-1185">Reference proteome</keyword>
<dbReference type="Pfam" id="PF03795">
    <property type="entry name" value="YCII"/>
    <property type="match status" value="1"/>
</dbReference>
<dbReference type="SUPFAM" id="SSF54909">
    <property type="entry name" value="Dimeric alpha+beta barrel"/>
    <property type="match status" value="1"/>
</dbReference>
<dbReference type="InterPro" id="IPR011008">
    <property type="entry name" value="Dimeric_a/b-barrel"/>
</dbReference>
<dbReference type="Proteomes" id="UP000199017">
    <property type="component" value="Unassembled WGS sequence"/>
</dbReference>
<accession>A0A1G8J5V3</accession>
<protein>
    <submittedName>
        <fullName evidence="3">Uncharacterized conserved protein YciI, contains a putative active-site phosphohistidine</fullName>
    </submittedName>
</protein>
<dbReference type="PANTHER" id="PTHR37828">
    <property type="entry name" value="GSR2449 PROTEIN"/>
    <property type="match status" value="1"/>
</dbReference>
<gene>
    <name evidence="3" type="ORF">SAMN05216352_10658</name>
</gene>
<organism evidence="3 4">
    <name type="scientific">Alteribacillus bidgolensis</name>
    <dbReference type="NCBI Taxonomy" id="930129"/>
    <lineage>
        <taxon>Bacteria</taxon>
        <taxon>Bacillati</taxon>
        <taxon>Bacillota</taxon>
        <taxon>Bacilli</taxon>
        <taxon>Bacillales</taxon>
        <taxon>Bacillaceae</taxon>
        <taxon>Alteribacillus</taxon>
    </lineage>
</organism>
<reference evidence="3 4" key="1">
    <citation type="submission" date="2016-10" db="EMBL/GenBank/DDBJ databases">
        <authorList>
            <person name="de Groot N.N."/>
        </authorList>
    </citation>
    <scope>NUCLEOTIDE SEQUENCE [LARGE SCALE GENOMIC DNA]</scope>
    <source>
        <strain evidence="4">P4B,CCM 7963,CECT 7998,DSM 25260,IBRC-M 10614,KCTC 13821</strain>
    </source>
</reference>
<dbReference type="EMBL" id="FNDU01000006">
    <property type="protein sequence ID" value="SDI26658.1"/>
    <property type="molecule type" value="Genomic_DNA"/>
</dbReference>
<proteinExistence type="inferred from homology"/>
<evidence type="ECO:0000313" key="3">
    <source>
        <dbReference type="EMBL" id="SDI26658.1"/>
    </source>
</evidence>
<dbReference type="PANTHER" id="PTHR37828:SF1">
    <property type="entry name" value="YCII-RELATED DOMAIN-CONTAINING PROTEIN"/>
    <property type="match status" value="1"/>
</dbReference>
<evidence type="ECO:0000256" key="1">
    <source>
        <dbReference type="ARBA" id="ARBA00007689"/>
    </source>
</evidence>